<dbReference type="Proteomes" id="UP000235388">
    <property type="component" value="Unassembled WGS sequence"/>
</dbReference>
<dbReference type="PANTHER" id="PTHR16228:SF7">
    <property type="entry name" value="SLC41A_MGTE INTEGRAL MEMBRANE DOMAIN-CONTAINING PROTEIN"/>
    <property type="match status" value="1"/>
</dbReference>
<comment type="caution">
    <text evidence="2">The sequence shown here is derived from an EMBL/GenBank/DDBJ whole genome shotgun (WGS) entry which is preliminary data.</text>
</comment>
<evidence type="ECO:0008006" key="4">
    <source>
        <dbReference type="Google" id="ProtNLM"/>
    </source>
</evidence>
<protein>
    <recommendedName>
        <fullName evidence="4">SLC41A/MgtE integral membrane domain-containing protein</fullName>
    </recommendedName>
</protein>
<name>A0A2N5TYY8_9BASI</name>
<keyword evidence="3" id="KW-1185">Reference proteome</keyword>
<dbReference type="PANTHER" id="PTHR16228">
    <property type="entry name" value="DIVALENT CATION TRANSPORTER SOLUTE CARRIER FAMILY 41"/>
    <property type="match status" value="1"/>
</dbReference>
<accession>A0A2N5TYY8</accession>
<feature type="region of interest" description="Disordered" evidence="1">
    <location>
        <begin position="39"/>
        <end position="68"/>
    </location>
</feature>
<feature type="compositionally biased region" description="Polar residues" evidence="1">
    <location>
        <begin position="46"/>
        <end position="65"/>
    </location>
</feature>
<dbReference type="InterPro" id="IPR045349">
    <property type="entry name" value="SLC41A1-3"/>
</dbReference>
<sequence length="342" mass="37214">MSSIATYPLDGFSMYLIPRSAAPLCPPCQSDILSSVFEDDDDESVHNTSPPTNVQNRSEESSQLPASDRCTASHIGQRTMQHIGQRTMQHIVQRPMQHIVQRPMYCIGQKEEALTDRCSTSLLCFVPLLQTRGGADSHLLVVIWCKVPCTASTSLGLLAAPQVLLVEQNSVHGFLQAHSRSEPAEKRASKKSTCAPPSSSVFTFLSQALPSLLFAVFGGILTGLLLQHIQDWLTFLRVPELFILIPVPINLKGNLKMDFAARLNQRRRSRFPQRTVGTGGGQYDAIAGGSPDCLFFGLAALVHDGSAVAEQPAIAADRPCKAARRCQTQAAQLKHTSSRGVL</sequence>
<dbReference type="InterPro" id="IPR036739">
    <property type="entry name" value="SLC41_membr_dom_sf"/>
</dbReference>
<dbReference type="Gene3D" id="1.10.357.20">
    <property type="entry name" value="SLC41 divalent cation transporters, integral membrane domain"/>
    <property type="match status" value="1"/>
</dbReference>
<evidence type="ECO:0000313" key="2">
    <source>
        <dbReference type="EMBL" id="PLW30677.1"/>
    </source>
</evidence>
<dbReference type="AlphaFoldDB" id="A0A2N5TYY8"/>
<organism evidence="2 3">
    <name type="scientific">Puccinia coronata f. sp. avenae</name>
    <dbReference type="NCBI Taxonomy" id="200324"/>
    <lineage>
        <taxon>Eukaryota</taxon>
        <taxon>Fungi</taxon>
        <taxon>Dikarya</taxon>
        <taxon>Basidiomycota</taxon>
        <taxon>Pucciniomycotina</taxon>
        <taxon>Pucciniomycetes</taxon>
        <taxon>Pucciniales</taxon>
        <taxon>Pucciniaceae</taxon>
        <taxon>Puccinia</taxon>
    </lineage>
</organism>
<gene>
    <name evidence="2" type="ORF">PCANC_18690</name>
</gene>
<dbReference type="EMBL" id="PGCJ01000369">
    <property type="protein sequence ID" value="PLW30677.1"/>
    <property type="molecule type" value="Genomic_DNA"/>
</dbReference>
<dbReference type="GO" id="GO:0005886">
    <property type="term" value="C:plasma membrane"/>
    <property type="evidence" value="ECO:0007669"/>
    <property type="project" value="TreeGrafter"/>
</dbReference>
<dbReference type="SUPFAM" id="SSF161093">
    <property type="entry name" value="MgtE membrane domain-like"/>
    <property type="match status" value="1"/>
</dbReference>
<evidence type="ECO:0000313" key="3">
    <source>
        <dbReference type="Proteomes" id="UP000235388"/>
    </source>
</evidence>
<evidence type="ECO:0000256" key="1">
    <source>
        <dbReference type="SAM" id="MobiDB-lite"/>
    </source>
</evidence>
<proteinExistence type="predicted"/>
<dbReference type="GO" id="GO:0008324">
    <property type="term" value="F:monoatomic cation transmembrane transporter activity"/>
    <property type="evidence" value="ECO:0007669"/>
    <property type="project" value="InterPro"/>
</dbReference>
<reference evidence="2 3" key="1">
    <citation type="submission" date="2017-11" db="EMBL/GenBank/DDBJ databases">
        <title>De novo assembly and phasing of dikaryotic genomes from two isolates of Puccinia coronata f. sp. avenae, the causal agent of oat crown rust.</title>
        <authorList>
            <person name="Miller M.E."/>
            <person name="Zhang Y."/>
            <person name="Omidvar V."/>
            <person name="Sperschneider J."/>
            <person name="Schwessinger B."/>
            <person name="Raley C."/>
            <person name="Palmer J.M."/>
            <person name="Garnica D."/>
            <person name="Upadhyaya N."/>
            <person name="Rathjen J."/>
            <person name="Taylor J.M."/>
            <person name="Park R.F."/>
            <person name="Dodds P.N."/>
            <person name="Hirsch C.D."/>
            <person name="Kianian S.F."/>
            <person name="Figueroa M."/>
        </authorList>
    </citation>
    <scope>NUCLEOTIDE SEQUENCE [LARGE SCALE GENOMIC DNA]</scope>
    <source>
        <strain evidence="2">12NC29</strain>
    </source>
</reference>